<organism evidence="2 3">
    <name type="scientific">Streptomyces humicola</name>
    <dbReference type="NCBI Taxonomy" id="2953240"/>
    <lineage>
        <taxon>Bacteria</taxon>
        <taxon>Bacillati</taxon>
        <taxon>Actinomycetota</taxon>
        <taxon>Actinomycetes</taxon>
        <taxon>Kitasatosporales</taxon>
        <taxon>Streptomycetaceae</taxon>
        <taxon>Streptomyces</taxon>
    </lineage>
</organism>
<feature type="signal peptide" evidence="1">
    <location>
        <begin position="1"/>
        <end position="22"/>
    </location>
</feature>
<comment type="caution">
    <text evidence="2">The sequence shown here is derived from an EMBL/GenBank/DDBJ whole genome shotgun (WGS) entry which is preliminary data.</text>
</comment>
<proteinExistence type="predicted"/>
<accession>A0ABT1Q497</accession>
<name>A0ABT1Q497_9ACTN</name>
<evidence type="ECO:0000256" key="1">
    <source>
        <dbReference type="SAM" id="SignalP"/>
    </source>
</evidence>
<evidence type="ECO:0000313" key="2">
    <source>
        <dbReference type="EMBL" id="MCQ4084753.1"/>
    </source>
</evidence>
<feature type="chain" id="PRO_5045838885" description="Secreted protein" evidence="1">
    <location>
        <begin position="23"/>
        <end position="49"/>
    </location>
</feature>
<dbReference type="EMBL" id="JANFNG010000041">
    <property type="protein sequence ID" value="MCQ4084753.1"/>
    <property type="molecule type" value="Genomic_DNA"/>
</dbReference>
<evidence type="ECO:0008006" key="4">
    <source>
        <dbReference type="Google" id="ProtNLM"/>
    </source>
</evidence>
<keyword evidence="1" id="KW-0732">Signal</keyword>
<dbReference type="Proteomes" id="UP001057702">
    <property type="component" value="Unassembled WGS sequence"/>
</dbReference>
<keyword evidence="3" id="KW-1185">Reference proteome</keyword>
<protein>
    <recommendedName>
        <fullName evidence="4">Secreted protein</fullName>
    </recommendedName>
</protein>
<gene>
    <name evidence="2" type="ORF">NGB36_30320</name>
</gene>
<reference evidence="2" key="1">
    <citation type="submission" date="2022-06" db="EMBL/GenBank/DDBJ databases">
        <title>Draft genome sequence of Streptomyces sp. RB6PN25 isolated from peat swamp forest in Thailand.</title>
        <authorList>
            <person name="Duangmal K."/>
            <person name="Klaysubun C."/>
        </authorList>
    </citation>
    <scope>NUCLEOTIDE SEQUENCE</scope>
    <source>
        <strain evidence="2">RB6PN25</strain>
    </source>
</reference>
<sequence>MGVRILVVALAVAVASAGLAVAAAFGVVNVNDPPAHQHDVPLITYGESS</sequence>
<evidence type="ECO:0000313" key="3">
    <source>
        <dbReference type="Proteomes" id="UP001057702"/>
    </source>
</evidence>
<dbReference type="RefSeq" id="WP_255923832.1">
    <property type="nucleotide sequence ID" value="NZ_JANFNG010000041.1"/>
</dbReference>